<dbReference type="AlphaFoldDB" id="A0A223AQI2"/>
<dbReference type="SUPFAM" id="SSF64307">
    <property type="entry name" value="SirA-like"/>
    <property type="match status" value="1"/>
</dbReference>
<gene>
    <name evidence="2" type="ORF">AXF17_01135</name>
</gene>
<feature type="domain" description="UPF0033" evidence="1">
    <location>
        <begin position="3"/>
        <end position="66"/>
    </location>
</feature>
<dbReference type="InterPro" id="IPR036868">
    <property type="entry name" value="TusA-like_sf"/>
</dbReference>
<evidence type="ECO:0000313" key="3">
    <source>
        <dbReference type="Proteomes" id="UP000214689"/>
    </source>
</evidence>
<keyword evidence="3" id="KW-1185">Reference proteome</keyword>
<sequence length="67" mass="7424">MNKVDARGYSCPEPVIMTQNAVKDGTPVEVLVDSMTPVKNISRYAANNKLSMEYSETPEGDYLITLK</sequence>
<dbReference type="Gene3D" id="3.30.110.40">
    <property type="entry name" value="TusA-like domain"/>
    <property type="match status" value="1"/>
</dbReference>
<organism evidence="2 3">
    <name type="scientific">Mogibacterium pumilum</name>
    <dbReference type="NCBI Taxonomy" id="86332"/>
    <lineage>
        <taxon>Bacteria</taxon>
        <taxon>Bacillati</taxon>
        <taxon>Bacillota</taxon>
        <taxon>Clostridia</taxon>
        <taxon>Peptostreptococcales</taxon>
        <taxon>Anaerovoracaceae</taxon>
        <taxon>Mogibacterium</taxon>
    </lineage>
</organism>
<name>A0A223AQI2_9FIRM</name>
<evidence type="ECO:0000259" key="1">
    <source>
        <dbReference type="Pfam" id="PF01206"/>
    </source>
</evidence>
<reference evidence="3" key="1">
    <citation type="submission" date="2016-05" db="EMBL/GenBank/DDBJ databases">
        <authorList>
            <person name="Holder M.E."/>
            <person name="Ajami N.J."/>
            <person name="Petrosino J.F."/>
        </authorList>
    </citation>
    <scope>NUCLEOTIDE SEQUENCE [LARGE SCALE GENOMIC DNA]</scope>
    <source>
        <strain evidence="3">ATCC 700696</strain>
    </source>
</reference>
<dbReference type="RefSeq" id="WP_094233430.1">
    <property type="nucleotide sequence ID" value="NZ_CP016199.1"/>
</dbReference>
<proteinExistence type="predicted"/>
<protein>
    <recommendedName>
        <fullName evidence="1">UPF0033 domain-containing protein</fullName>
    </recommendedName>
</protein>
<dbReference type="EMBL" id="CP016199">
    <property type="protein sequence ID" value="ASS37211.1"/>
    <property type="molecule type" value="Genomic_DNA"/>
</dbReference>
<evidence type="ECO:0000313" key="2">
    <source>
        <dbReference type="EMBL" id="ASS37211.1"/>
    </source>
</evidence>
<dbReference type="OrthoDB" id="9797352at2"/>
<dbReference type="InterPro" id="IPR001455">
    <property type="entry name" value="TusA-like"/>
</dbReference>
<accession>A0A223AQI2</accession>
<dbReference type="Pfam" id="PF01206">
    <property type="entry name" value="TusA"/>
    <property type="match status" value="1"/>
</dbReference>
<dbReference type="Proteomes" id="UP000214689">
    <property type="component" value="Chromosome"/>
</dbReference>